<proteinExistence type="predicted"/>
<evidence type="ECO:0000256" key="1">
    <source>
        <dbReference type="SAM" id="MobiDB-lite"/>
    </source>
</evidence>
<sequence length="146" mass="15131">MKSADGSPSLDLEGMLPRLDHSMPKASAASEVSVKDCSVVYNPPTCPSGHDAVLGSEVDPSMLTPPSVHGLGQSLVPSCTSPNPVCSLASSSASPGMLLKPADVIRGPRLDPNHMYSVDVGSPMPPPLAENQLAWKLLLSAEARGY</sequence>
<protein>
    <submittedName>
        <fullName evidence="2">Uncharacterized protein</fullName>
    </submittedName>
</protein>
<evidence type="ECO:0000313" key="3">
    <source>
        <dbReference type="Proteomes" id="UP001279734"/>
    </source>
</evidence>
<dbReference type="EMBL" id="BSYO01000053">
    <property type="protein sequence ID" value="GMH32022.1"/>
    <property type="molecule type" value="Genomic_DNA"/>
</dbReference>
<name>A0AAD3Y6Z0_NEPGR</name>
<dbReference type="Proteomes" id="UP001279734">
    <property type="component" value="Unassembled WGS sequence"/>
</dbReference>
<gene>
    <name evidence="2" type="ORF">Nepgr_033866</name>
</gene>
<reference evidence="2" key="1">
    <citation type="submission" date="2023-05" db="EMBL/GenBank/DDBJ databases">
        <title>Nepenthes gracilis genome sequencing.</title>
        <authorList>
            <person name="Fukushima K."/>
        </authorList>
    </citation>
    <scope>NUCLEOTIDE SEQUENCE</scope>
    <source>
        <strain evidence="2">SING2019-196</strain>
    </source>
</reference>
<dbReference type="AlphaFoldDB" id="A0AAD3Y6Z0"/>
<accession>A0AAD3Y6Z0</accession>
<evidence type="ECO:0000313" key="2">
    <source>
        <dbReference type="EMBL" id="GMH32022.1"/>
    </source>
</evidence>
<keyword evidence="3" id="KW-1185">Reference proteome</keyword>
<feature type="region of interest" description="Disordered" evidence="1">
    <location>
        <begin position="1"/>
        <end position="27"/>
    </location>
</feature>
<organism evidence="2 3">
    <name type="scientific">Nepenthes gracilis</name>
    <name type="common">Slender pitcher plant</name>
    <dbReference type="NCBI Taxonomy" id="150966"/>
    <lineage>
        <taxon>Eukaryota</taxon>
        <taxon>Viridiplantae</taxon>
        <taxon>Streptophyta</taxon>
        <taxon>Embryophyta</taxon>
        <taxon>Tracheophyta</taxon>
        <taxon>Spermatophyta</taxon>
        <taxon>Magnoliopsida</taxon>
        <taxon>eudicotyledons</taxon>
        <taxon>Gunneridae</taxon>
        <taxon>Pentapetalae</taxon>
        <taxon>Caryophyllales</taxon>
        <taxon>Nepenthaceae</taxon>
        <taxon>Nepenthes</taxon>
    </lineage>
</organism>
<comment type="caution">
    <text evidence="2">The sequence shown here is derived from an EMBL/GenBank/DDBJ whole genome shotgun (WGS) entry which is preliminary data.</text>
</comment>